<accession>A0AA37TR01</accession>
<evidence type="ECO:0000313" key="3">
    <source>
        <dbReference type="EMBL" id="GLS85618.1"/>
    </source>
</evidence>
<evidence type="ECO:0000313" key="4">
    <source>
        <dbReference type="Proteomes" id="UP001157355"/>
    </source>
</evidence>
<dbReference type="RefSeq" id="WP_284323844.1">
    <property type="nucleotide sequence ID" value="NZ_BSPP01000003.1"/>
</dbReference>
<dbReference type="SMART" id="SM00850">
    <property type="entry name" value="LytTR"/>
    <property type="match status" value="1"/>
</dbReference>
<feature type="transmembrane region" description="Helical" evidence="1">
    <location>
        <begin position="116"/>
        <end position="134"/>
    </location>
</feature>
<evidence type="ECO:0000259" key="2">
    <source>
        <dbReference type="PROSITE" id="PS50930"/>
    </source>
</evidence>
<gene>
    <name evidence="3" type="ORF">GCM10010873_05910</name>
</gene>
<dbReference type="Pfam" id="PF04397">
    <property type="entry name" value="LytTR"/>
    <property type="match status" value="1"/>
</dbReference>
<dbReference type="EMBL" id="BSPP01000003">
    <property type="protein sequence ID" value="GLS85618.1"/>
    <property type="molecule type" value="Genomic_DNA"/>
</dbReference>
<dbReference type="PROSITE" id="PS50930">
    <property type="entry name" value="HTH_LYTTR"/>
    <property type="match status" value="1"/>
</dbReference>
<keyword evidence="1" id="KW-0472">Membrane</keyword>
<dbReference type="GO" id="GO:0003677">
    <property type="term" value="F:DNA binding"/>
    <property type="evidence" value="ECO:0007669"/>
    <property type="project" value="InterPro"/>
</dbReference>
<feature type="transmembrane region" description="Helical" evidence="1">
    <location>
        <begin position="47"/>
        <end position="67"/>
    </location>
</feature>
<keyword evidence="4" id="KW-1185">Reference proteome</keyword>
<dbReference type="Proteomes" id="UP001157355">
    <property type="component" value="Unassembled WGS sequence"/>
</dbReference>
<name>A0AA37TR01_9RHOB</name>
<proteinExistence type="predicted"/>
<keyword evidence="1" id="KW-0812">Transmembrane</keyword>
<sequence>MLGFFAQFKNEFRSRVSLTVWALLTCFLAVTGPFGTAQAFGFLTRLGFWAMVMGSTIIVGSSVRAIVKITLGHKSERVRALAIAALLSIVMAPLLQLVALPVHFYVGTAIPELGELMILVATVSLGVSSLRQAVVQQEQSAPAKADAAPQTPALPRLLARIEPEMRGSLIAISVRDHYVDVLTSAGTISLLMRFSDAMAETAPVDGDQIHRSHWVAWHAVQGIERDGIKLFVILPGEMRLPVSKNHRDKLLARGLL</sequence>
<protein>
    <recommendedName>
        <fullName evidence="2">HTH LytTR-type domain-containing protein</fullName>
    </recommendedName>
</protein>
<feature type="transmembrane region" description="Helical" evidence="1">
    <location>
        <begin position="79"/>
        <end position="104"/>
    </location>
</feature>
<comment type="caution">
    <text evidence="3">The sequence shown here is derived from an EMBL/GenBank/DDBJ whole genome shotgun (WGS) entry which is preliminary data.</text>
</comment>
<dbReference type="AlphaFoldDB" id="A0AA37TR01"/>
<reference evidence="3 4" key="1">
    <citation type="journal article" date="2014" name="Int. J. Syst. Evol. Microbiol.">
        <title>Complete genome sequence of Corynebacterium casei LMG S-19264T (=DSM 44701T), isolated from a smear-ripened cheese.</title>
        <authorList>
            <consortium name="US DOE Joint Genome Institute (JGI-PGF)"/>
            <person name="Walter F."/>
            <person name="Albersmeier A."/>
            <person name="Kalinowski J."/>
            <person name="Ruckert C."/>
        </authorList>
    </citation>
    <scope>NUCLEOTIDE SEQUENCE [LARGE SCALE GENOMIC DNA]</scope>
    <source>
        <strain evidence="3 4">NBRC 111766</strain>
    </source>
</reference>
<evidence type="ECO:0000256" key="1">
    <source>
        <dbReference type="SAM" id="Phobius"/>
    </source>
</evidence>
<organism evidence="3 4">
    <name type="scientific">Cypionkella aquatica</name>
    <dbReference type="NCBI Taxonomy" id="1756042"/>
    <lineage>
        <taxon>Bacteria</taxon>
        <taxon>Pseudomonadati</taxon>
        <taxon>Pseudomonadota</taxon>
        <taxon>Alphaproteobacteria</taxon>
        <taxon>Rhodobacterales</taxon>
        <taxon>Paracoccaceae</taxon>
        <taxon>Cypionkella</taxon>
    </lineage>
</organism>
<keyword evidence="1" id="KW-1133">Transmembrane helix</keyword>
<feature type="domain" description="HTH LytTR-type" evidence="2">
    <location>
        <begin position="169"/>
        <end position="256"/>
    </location>
</feature>
<dbReference type="InterPro" id="IPR007492">
    <property type="entry name" value="LytTR_DNA-bd_dom"/>
</dbReference>